<comment type="caution">
    <text evidence="2">The sequence shown here is derived from an EMBL/GenBank/DDBJ whole genome shotgun (WGS) entry which is preliminary data.</text>
</comment>
<organism evidence="2 4">
    <name type="scientific">Pichia angusta</name>
    <name type="common">Yeast</name>
    <name type="synonym">Hansenula polymorpha</name>
    <dbReference type="NCBI Taxonomy" id="870730"/>
    <lineage>
        <taxon>Eukaryota</taxon>
        <taxon>Fungi</taxon>
        <taxon>Dikarya</taxon>
        <taxon>Ascomycota</taxon>
        <taxon>Saccharomycotina</taxon>
        <taxon>Pichiomycetes</taxon>
        <taxon>Pichiales</taxon>
        <taxon>Pichiaceae</taxon>
        <taxon>Ogataea</taxon>
    </lineage>
</organism>
<dbReference type="Proteomes" id="UP001196530">
    <property type="component" value="Unassembled WGS sequence"/>
</dbReference>
<keyword evidence="1" id="KW-0732">Signal</keyword>
<feature type="chain" id="PRO_5042934129" description="Secreted protein" evidence="1">
    <location>
        <begin position="22"/>
        <end position="88"/>
    </location>
</feature>
<protein>
    <recommendedName>
        <fullName evidence="6">Secreted protein</fullName>
    </recommendedName>
</protein>
<evidence type="ECO:0000313" key="2">
    <source>
        <dbReference type="EMBL" id="KAG7817511.1"/>
    </source>
</evidence>
<dbReference type="GeneID" id="66127461"/>
<dbReference type="EMBL" id="JAHLVD010000033">
    <property type="protein sequence ID" value="KAG7844955.1"/>
    <property type="molecule type" value="Genomic_DNA"/>
</dbReference>
<evidence type="ECO:0000313" key="4">
    <source>
        <dbReference type="Proteomes" id="UP001196530"/>
    </source>
</evidence>
<evidence type="ECO:0008006" key="6">
    <source>
        <dbReference type="Google" id="ProtNLM"/>
    </source>
</evidence>
<gene>
    <name evidence="2" type="ORF">KL928_003410</name>
    <name evidence="3" type="ORF">KL940_005412</name>
</gene>
<dbReference type="EMBL" id="JAHLUX010000007">
    <property type="protein sequence ID" value="KAG7817511.1"/>
    <property type="molecule type" value="Genomic_DNA"/>
</dbReference>
<keyword evidence="5" id="KW-1185">Reference proteome</keyword>
<dbReference type="RefSeq" id="XP_043058852.1">
    <property type="nucleotide sequence ID" value="XM_043203995.1"/>
</dbReference>
<reference evidence="2 5" key="1">
    <citation type="journal article" date="2021" name="G3 (Bethesda)">
        <title>Genomic diversity, chromosomal rearrangements, and interspecies hybridization in the ogataea polymorpha species complex.</title>
        <authorList>
            <person name="Hanson S.J."/>
            <person name="Cinneide E.O."/>
            <person name="Salzberg L.I."/>
            <person name="Wolfe K.H."/>
            <person name="McGowan J."/>
            <person name="Fitzpatrick D.A."/>
            <person name="Matlin K."/>
        </authorList>
    </citation>
    <scope>NUCLEOTIDE SEQUENCE</scope>
    <source>
        <strain evidence="3">51-138</strain>
        <strain evidence="2">61-244</strain>
    </source>
</reference>
<dbReference type="Proteomes" id="UP001197328">
    <property type="component" value="Unassembled WGS sequence"/>
</dbReference>
<evidence type="ECO:0000256" key="1">
    <source>
        <dbReference type="SAM" id="SignalP"/>
    </source>
</evidence>
<sequence>MLTPYLLMLIYTFLNLLIIQAWRHLGKSWQIVTSSSQSQDGARVCARIINPRMMPEHGFLADLFTDHDAFGCRCISTRSRITDNSYQY</sequence>
<dbReference type="AlphaFoldDB" id="A0AAN6I4N2"/>
<feature type="signal peptide" evidence="1">
    <location>
        <begin position="1"/>
        <end position="21"/>
    </location>
</feature>
<name>A0AAN6I4N2_PICAN</name>
<proteinExistence type="predicted"/>
<evidence type="ECO:0000313" key="3">
    <source>
        <dbReference type="EMBL" id="KAG7844955.1"/>
    </source>
</evidence>
<evidence type="ECO:0000313" key="5">
    <source>
        <dbReference type="Proteomes" id="UP001197328"/>
    </source>
</evidence>
<accession>A0AAN6I4N2</accession>